<gene>
    <name evidence="11" type="ORF">BGZ65_003417</name>
</gene>
<proteinExistence type="inferred from homology"/>
<feature type="compositionally biased region" description="Polar residues" evidence="9">
    <location>
        <begin position="274"/>
        <end position="289"/>
    </location>
</feature>
<accession>A0A9P6M989</accession>
<comment type="caution">
    <text evidence="11">The sequence shown here is derived from an EMBL/GenBank/DDBJ whole genome shotgun (WGS) entry which is preliminary data.</text>
</comment>
<feature type="compositionally biased region" description="Gly residues" evidence="9">
    <location>
        <begin position="1"/>
        <end position="22"/>
    </location>
</feature>
<organism evidence="11 12">
    <name type="scientific">Modicella reniformis</name>
    <dbReference type="NCBI Taxonomy" id="1440133"/>
    <lineage>
        <taxon>Eukaryota</taxon>
        <taxon>Fungi</taxon>
        <taxon>Fungi incertae sedis</taxon>
        <taxon>Mucoromycota</taxon>
        <taxon>Mortierellomycotina</taxon>
        <taxon>Mortierellomycetes</taxon>
        <taxon>Mortierellales</taxon>
        <taxon>Mortierellaceae</taxon>
        <taxon>Modicella</taxon>
    </lineage>
</organism>
<evidence type="ECO:0000256" key="3">
    <source>
        <dbReference type="ARBA" id="ARBA00017306"/>
    </source>
</evidence>
<protein>
    <recommendedName>
        <fullName evidence="3">Transcription initiation factor TFIID subunit 4</fullName>
    </recommendedName>
    <alternativeName>
        <fullName evidence="8">TBP-associated factor 4</fullName>
    </alternativeName>
</protein>
<comment type="function">
    <text evidence="7">Functions as a component of the DNA-binding general transcription factor complex TFIID. Binding of TFIID to a promoter (with or without TATA element) is the initial step in pre-initiation complex (PIC) formation. TFIID plays a key role in the regulation of gene expression by RNA polymerase II through different activities such as transcription activator interaction, core promoter recognition and selectivity, TFIIA and TFIIB interaction, chromatin modification (histone acetylation by TAF1), facilitation of DNA opening and initiation of transcription.</text>
</comment>
<evidence type="ECO:0000256" key="2">
    <source>
        <dbReference type="ARBA" id="ARBA00006178"/>
    </source>
</evidence>
<dbReference type="GO" id="GO:0005669">
    <property type="term" value="C:transcription factor TFIID complex"/>
    <property type="evidence" value="ECO:0007669"/>
    <property type="project" value="InterPro"/>
</dbReference>
<reference evidence="11" key="1">
    <citation type="journal article" date="2020" name="Fungal Divers.">
        <title>Resolving the Mortierellaceae phylogeny through synthesis of multi-gene phylogenetics and phylogenomics.</title>
        <authorList>
            <person name="Vandepol N."/>
            <person name="Liber J."/>
            <person name="Desiro A."/>
            <person name="Na H."/>
            <person name="Kennedy M."/>
            <person name="Barry K."/>
            <person name="Grigoriev I.V."/>
            <person name="Miller A.N."/>
            <person name="O'Donnell K."/>
            <person name="Stajich J.E."/>
            <person name="Bonito G."/>
        </authorList>
    </citation>
    <scope>NUCLEOTIDE SEQUENCE</scope>
    <source>
        <strain evidence="11">MES-2147</strain>
    </source>
</reference>
<sequence>MGVGAGMPGGAGTSGVGAGGVGAAAKPSAAGTEKVNFEDLTDVMGYVGVDLKEESDNIMRDNDGYSRSNTTSDGQDRTRIQNFVNLRILKATVDRIAAKHKIQTVEPDVLAYLAMATQERLRSLAEQMILASKHRGRTLATAPPPMYNEDHSMYKIGISQDVKRQLLAIERVEREEETKRKEQNVERERKMTTGEELDENGESRGGPTVQGVKKTKKQKEGGPGVSARNMTEEARKKVANQTALGFAGGSGRTYSWMMGAGGDGGAGGAASPLPSVSTPGASSGMVASTGSPSASGGLSIGGGAGSSAKPGLGRNATMPALTAGSSSSSLGGGIGPGVSGVAGSLPSTAFLSPSLSRGAGAGGSMILPPSTVGRPVGLRDTARKVNVKDALFCLERDRGGGGGEGSGQRVLIKSYVKWLK</sequence>
<evidence type="ECO:0000256" key="7">
    <source>
        <dbReference type="ARBA" id="ARBA00025346"/>
    </source>
</evidence>
<dbReference type="InterPro" id="IPR007900">
    <property type="entry name" value="TAF4_C"/>
</dbReference>
<keyword evidence="6" id="KW-0539">Nucleus</keyword>
<evidence type="ECO:0000256" key="1">
    <source>
        <dbReference type="ARBA" id="ARBA00004123"/>
    </source>
</evidence>
<dbReference type="EMBL" id="JAAAHW010003642">
    <property type="protein sequence ID" value="KAF9981926.1"/>
    <property type="molecule type" value="Genomic_DNA"/>
</dbReference>
<dbReference type="Gene3D" id="1.10.20.10">
    <property type="entry name" value="Histone, subunit A"/>
    <property type="match status" value="1"/>
</dbReference>
<evidence type="ECO:0000259" key="10">
    <source>
        <dbReference type="Pfam" id="PF05236"/>
    </source>
</evidence>
<evidence type="ECO:0000256" key="9">
    <source>
        <dbReference type="SAM" id="MobiDB-lite"/>
    </source>
</evidence>
<comment type="subcellular location">
    <subcellularLocation>
        <location evidence="1">Nucleus</location>
    </subcellularLocation>
</comment>
<dbReference type="AlphaFoldDB" id="A0A9P6M989"/>
<keyword evidence="5" id="KW-0804">Transcription</keyword>
<evidence type="ECO:0000256" key="8">
    <source>
        <dbReference type="ARBA" id="ARBA00031747"/>
    </source>
</evidence>
<dbReference type="SUPFAM" id="SSF47113">
    <property type="entry name" value="Histone-fold"/>
    <property type="match status" value="1"/>
</dbReference>
<name>A0A9P6M989_9FUNG</name>
<feature type="region of interest" description="Disordered" evidence="9">
    <location>
        <begin position="264"/>
        <end position="329"/>
    </location>
</feature>
<keyword evidence="4" id="KW-0805">Transcription regulation</keyword>
<feature type="domain" description="Transcription initiation factor TFIID component TAF4 C-terminal" evidence="10">
    <location>
        <begin position="40"/>
        <end position="400"/>
    </location>
</feature>
<dbReference type="Proteomes" id="UP000749646">
    <property type="component" value="Unassembled WGS sequence"/>
</dbReference>
<dbReference type="GO" id="GO:0006367">
    <property type="term" value="P:transcription initiation at RNA polymerase II promoter"/>
    <property type="evidence" value="ECO:0007669"/>
    <property type="project" value="TreeGrafter"/>
</dbReference>
<feature type="region of interest" description="Disordered" evidence="9">
    <location>
        <begin position="1"/>
        <end position="25"/>
    </location>
</feature>
<dbReference type="PANTHER" id="PTHR15138:SF14">
    <property type="entry name" value="TRANSCRIPTION INITIATION FACTOR TFIID SUBUNIT 4"/>
    <property type="match status" value="1"/>
</dbReference>
<evidence type="ECO:0000256" key="4">
    <source>
        <dbReference type="ARBA" id="ARBA00023015"/>
    </source>
</evidence>
<comment type="similarity">
    <text evidence="2">Belongs to the TAF4 family.</text>
</comment>
<dbReference type="InterPro" id="IPR009072">
    <property type="entry name" value="Histone-fold"/>
</dbReference>
<evidence type="ECO:0000313" key="11">
    <source>
        <dbReference type="EMBL" id="KAF9981926.1"/>
    </source>
</evidence>
<dbReference type="PANTHER" id="PTHR15138">
    <property type="entry name" value="TRANSCRIPTION INITIATION FACTOR TFIID SUBUNIT 4"/>
    <property type="match status" value="1"/>
</dbReference>
<evidence type="ECO:0000256" key="6">
    <source>
        <dbReference type="ARBA" id="ARBA00023242"/>
    </source>
</evidence>
<evidence type="ECO:0000313" key="12">
    <source>
        <dbReference type="Proteomes" id="UP000749646"/>
    </source>
</evidence>
<feature type="region of interest" description="Disordered" evidence="9">
    <location>
        <begin position="174"/>
        <end position="236"/>
    </location>
</feature>
<feature type="compositionally biased region" description="Basic and acidic residues" evidence="9">
    <location>
        <begin position="174"/>
        <end position="193"/>
    </location>
</feature>
<dbReference type="InterPro" id="IPR045144">
    <property type="entry name" value="TAF4"/>
</dbReference>
<dbReference type="Pfam" id="PF05236">
    <property type="entry name" value="TAF4"/>
    <property type="match status" value="1"/>
</dbReference>
<keyword evidence="12" id="KW-1185">Reference proteome</keyword>
<dbReference type="GO" id="GO:0003677">
    <property type="term" value="F:DNA binding"/>
    <property type="evidence" value="ECO:0007669"/>
    <property type="project" value="TreeGrafter"/>
</dbReference>
<dbReference type="GO" id="GO:0046982">
    <property type="term" value="F:protein heterodimerization activity"/>
    <property type="evidence" value="ECO:0007669"/>
    <property type="project" value="InterPro"/>
</dbReference>
<dbReference type="OrthoDB" id="21060at2759"/>
<dbReference type="GO" id="GO:0016251">
    <property type="term" value="F:RNA polymerase II general transcription initiation factor activity"/>
    <property type="evidence" value="ECO:0007669"/>
    <property type="project" value="TreeGrafter"/>
</dbReference>
<dbReference type="CDD" id="cd08045">
    <property type="entry name" value="HFD_TAF4"/>
    <property type="match status" value="1"/>
</dbReference>
<evidence type="ECO:0000256" key="5">
    <source>
        <dbReference type="ARBA" id="ARBA00023163"/>
    </source>
</evidence>